<dbReference type="AlphaFoldDB" id="A0A014QY67"/>
<accession>A0A014QY67</accession>
<sequence>MHAAQGSELGAHLASLKVGVSQQAWYCISDKGRGDAYTNTVQDRIFVWLSPAQDGIISLVGGSTAGASKLALLVLQSTVNAPTNLLDSSHKILASIVNSFRKLLPAWGWDIDMLYAPCPACNASGHMLLAPVSSMTEPQQIAAAWSHRQTDMR</sequence>
<name>A0A014QY67_9HYPO</name>
<evidence type="ECO:0000313" key="2">
    <source>
        <dbReference type="Proteomes" id="UP000030151"/>
    </source>
</evidence>
<organism evidence="1 2">
    <name type="scientific">Metarhizium robertsii</name>
    <dbReference type="NCBI Taxonomy" id="568076"/>
    <lineage>
        <taxon>Eukaryota</taxon>
        <taxon>Fungi</taxon>
        <taxon>Dikarya</taxon>
        <taxon>Ascomycota</taxon>
        <taxon>Pezizomycotina</taxon>
        <taxon>Sordariomycetes</taxon>
        <taxon>Hypocreomycetidae</taxon>
        <taxon>Hypocreales</taxon>
        <taxon>Clavicipitaceae</taxon>
        <taxon>Metarhizium</taxon>
    </lineage>
</organism>
<evidence type="ECO:0000313" key="1">
    <source>
        <dbReference type="EMBL" id="EXU99555.1"/>
    </source>
</evidence>
<comment type="caution">
    <text evidence="1">The sequence shown here is derived from an EMBL/GenBank/DDBJ whole genome shotgun (WGS) entry which is preliminary data.</text>
</comment>
<protein>
    <submittedName>
        <fullName evidence="1">Uncharacterized protein</fullName>
    </submittedName>
</protein>
<dbReference type="Proteomes" id="UP000030151">
    <property type="component" value="Unassembled WGS sequence"/>
</dbReference>
<proteinExistence type="predicted"/>
<dbReference type="EMBL" id="JELW01000018">
    <property type="protein sequence ID" value="EXU99555.1"/>
    <property type="molecule type" value="Genomic_DNA"/>
</dbReference>
<dbReference type="HOGENOM" id="CLU_1713715_0_0_1"/>
<gene>
    <name evidence="1" type="ORF">X797_007366</name>
</gene>
<reference evidence="1 2" key="1">
    <citation type="submission" date="2014-02" db="EMBL/GenBank/DDBJ databases">
        <title>The genome sequence of the entomopathogenic fungus Metarhizium robertsii ARSEF 2575.</title>
        <authorList>
            <person name="Giuliano Garisto Donzelli B."/>
            <person name="Roe B.A."/>
            <person name="Macmil S.L."/>
            <person name="Krasnoff S.B."/>
            <person name="Gibson D.M."/>
        </authorList>
    </citation>
    <scope>NUCLEOTIDE SEQUENCE [LARGE SCALE GENOMIC DNA]</scope>
    <source>
        <strain evidence="1 2">ARSEF 2575</strain>
    </source>
</reference>